<dbReference type="GO" id="GO:0015297">
    <property type="term" value="F:antiporter activity"/>
    <property type="evidence" value="ECO:0007669"/>
    <property type="project" value="InterPro"/>
</dbReference>
<reference evidence="14" key="1">
    <citation type="submission" date="2018-02" db="EMBL/GenBank/DDBJ databases">
        <authorList>
            <person name="Cohen D.B."/>
            <person name="Kent A.D."/>
        </authorList>
    </citation>
    <scope>NUCLEOTIDE SEQUENCE</scope>
</reference>
<name>A0A2N9EHY3_FAGSY</name>
<dbReference type="AlphaFoldDB" id="A0A2N9EHY3"/>
<feature type="transmembrane region" description="Helical" evidence="10">
    <location>
        <begin position="170"/>
        <end position="195"/>
    </location>
</feature>
<keyword evidence="8 10" id="KW-0472">Membrane</keyword>
<dbReference type="GO" id="GO:0006813">
    <property type="term" value="P:potassium ion transport"/>
    <property type="evidence" value="ECO:0007669"/>
    <property type="project" value="UniProtKB-KW"/>
</dbReference>
<feature type="transmembrane region" description="Helical" evidence="10">
    <location>
        <begin position="72"/>
        <end position="93"/>
    </location>
</feature>
<feature type="domain" description="Cation/H(+) antiporter central" evidence="12">
    <location>
        <begin position="461"/>
        <end position="591"/>
    </location>
</feature>
<dbReference type="Pfam" id="PF23256">
    <property type="entry name" value="CHX17_2nd"/>
    <property type="match status" value="1"/>
</dbReference>
<protein>
    <submittedName>
        <fullName evidence="14">Uncharacterized protein</fullName>
    </submittedName>
</protein>
<sequence>MSSEIMVEADALTVSGMVSGPFAKEAMVCHYTIPKNIWYRQEVYKPLFLAQITIIFFVTRLIYALLKPLRQSMITAQLMAGIIIGPTVLGRYIHSERLFPMGGKLVLQTAGNIGFMLHLFVLGVQMDPSLLKKAGGTAVLIVTVNALSSFPVITSLLADLRILNSELGRLAAYTSMITDLCSWSSVLITTTLGVAVHNSKSMSLWSLVWVILFMITIIFVFRPFVVWLTKQNPQEAPMKETHFMVVIVVVLSSAIFSEVIGQHSAFGPFMLGIALPDGPPLGTNLVRKIDTIATGLLLPVYIAVGGLEVDLWSVAGGKSSAIIELIIIMGYIGKFTGTFFPALYCSVPFWEALTLALIMSCKGIIEVSTYVMWKDGKILDERSFALLLITMLIVSGIARPMVGFLYDPSRRYIARARRTIMQSRDKIQLRILVCVHQEYNVPIIINLLEASNSSKFSSVSIFVLHLMELTGSAAAILIPNDNQNKLGTSHHVTGSDHIVGAFRRFEQQHQGSSMLVQHFTAISPYASMHNDICSLALDKRTTIVIVPFHKQWAIDGKVESSVPSIRTVNRNVINKAPCSVGILIDRGNTSGKQSVLTSQSPYRIGLLFFGGIDDSEALAYARRMAEHPSVNLTVVRFILESHIYEKKKNTDSEMIQEFRANALMSGKNHYKEEIVRDGVETTQAIYSMQDDFDLVIVGKYHDSNSPLLLGLTTDWSECPELGVIGDMLASSESQFSILVLQQQPQGVGRSLSISRNRSLYSRVNNEFSYGEDFTPVFSTLEQGK</sequence>
<evidence type="ECO:0000256" key="9">
    <source>
        <dbReference type="ARBA" id="ARBA00038341"/>
    </source>
</evidence>
<evidence type="ECO:0000256" key="10">
    <source>
        <dbReference type="SAM" id="Phobius"/>
    </source>
</evidence>
<keyword evidence="5" id="KW-0630">Potassium</keyword>
<comment type="subcellular location">
    <subcellularLocation>
        <location evidence="1">Membrane</location>
        <topology evidence="1">Multi-pass membrane protein</topology>
    </subcellularLocation>
</comment>
<dbReference type="InterPro" id="IPR057290">
    <property type="entry name" value="CHX17_C"/>
</dbReference>
<evidence type="ECO:0000256" key="5">
    <source>
        <dbReference type="ARBA" id="ARBA00022958"/>
    </source>
</evidence>
<keyword evidence="2" id="KW-0813">Transport</keyword>
<dbReference type="Gene3D" id="1.20.1530.20">
    <property type="match status" value="2"/>
</dbReference>
<proteinExistence type="inferred from homology"/>
<evidence type="ECO:0000256" key="1">
    <source>
        <dbReference type="ARBA" id="ARBA00004141"/>
    </source>
</evidence>
<evidence type="ECO:0000256" key="6">
    <source>
        <dbReference type="ARBA" id="ARBA00022989"/>
    </source>
</evidence>
<feature type="transmembrane region" description="Helical" evidence="10">
    <location>
        <begin position="321"/>
        <end position="343"/>
    </location>
</feature>
<dbReference type="PANTHER" id="PTHR32468:SF23">
    <property type="entry name" value="CATION_H(+) ANTIPORTER 14"/>
    <property type="match status" value="1"/>
</dbReference>
<feature type="transmembrane region" description="Helical" evidence="10">
    <location>
        <begin position="349"/>
        <end position="373"/>
    </location>
</feature>
<feature type="transmembrane region" description="Helical" evidence="10">
    <location>
        <begin position="385"/>
        <end position="406"/>
    </location>
</feature>
<keyword evidence="7" id="KW-0406">Ion transport</keyword>
<feature type="transmembrane region" description="Helical" evidence="10">
    <location>
        <begin position="138"/>
        <end position="158"/>
    </location>
</feature>
<accession>A0A2N9EHY3</accession>
<evidence type="ECO:0000256" key="2">
    <source>
        <dbReference type="ARBA" id="ARBA00022448"/>
    </source>
</evidence>
<evidence type="ECO:0000259" key="11">
    <source>
        <dbReference type="Pfam" id="PF00999"/>
    </source>
</evidence>
<feature type="domain" description="Cation/H+ exchanger transmembrane" evidence="11">
    <location>
        <begin position="138"/>
        <end position="398"/>
    </location>
</feature>
<evidence type="ECO:0000256" key="7">
    <source>
        <dbReference type="ARBA" id="ARBA00023065"/>
    </source>
</evidence>
<organism evidence="14">
    <name type="scientific">Fagus sylvatica</name>
    <name type="common">Beechnut</name>
    <dbReference type="NCBI Taxonomy" id="28930"/>
    <lineage>
        <taxon>Eukaryota</taxon>
        <taxon>Viridiplantae</taxon>
        <taxon>Streptophyta</taxon>
        <taxon>Embryophyta</taxon>
        <taxon>Tracheophyta</taxon>
        <taxon>Spermatophyta</taxon>
        <taxon>Magnoliopsida</taxon>
        <taxon>eudicotyledons</taxon>
        <taxon>Gunneridae</taxon>
        <taxon>Pentapetalae</taxon>
        <taxon>rosids</taxon>
        <taxon>fabids</taxon>
        <taxon>Fagales</taxon>
        <taxon>Fagaceae</taxon>
        <taxon>Fagus</taxon>
    </lineage>
</organism>
<feature type="transmembrane region" description="Helical" evidence="10">
    <location>
        <begin position="291"/>
        <end position="309"/>
    </location>
</feature>
<keyword evidence="6 10" id="KW-1133">Transmembrane helix</keyword>
<feature type="domain" description="Cation/H(+) antiporter C-terminal" evidence="13">
    <location>
        <begin position="605"/>
        <end position="742"/>
    </location>
</feature>
<feature type="transmembrane region" description="Helical" evidence="10">
    <location>
        <begin position="207"/>
        <end position="229"/>
    </location>
</feature>
<dbReference type="Pfam" id="PF00999">
    <property type="entry name" value="Na_H_Exchanger"/>
    <property type="match status" value="1"/>
</dbReference>
<feature type="transmembrane region" description="Helical" evidence="10">
    <location>
        <begin position="47"/>
        <end position="66"/>
    </location>
</feature>
<dbReference type="GO" id="GO:0006885">
    <property type="term" value="P:regulation of pH"/>
    <property type="evidence" value="ECO:0007669"/>
    <property type="project" value="TreeGrafter"/>
</dbReference>
<evidence type="ECO:0000256" key="8">
    <source>
        <dbReference type="ARBA" id="ARBA00023136"/>
    </source>
</evidence>
<dbReference type="EMBL" id="OIVN01000103">
    <property type="protein sequence ID" value="SPC74328.1"/>
    <property type="molecule type" value="Genomic_DNA"/>
</dbReference>
<dbReference type="GO" id="GO:1902600">
    <property type="term" value="P:proton transmembrane transport"/>
    <property type="evidence" value="ECO:0007669"/>
    <property type="project" value="InterPro"/>
</dbReference>
<keyword evidence="4 10" id="KW-0812">Transmembrane</keyword>
<dbReference type="InterPro" id="IPR050794">
    <property type="entry name" value="CPA2_transporter"/>
</dbReference>
<keyword evidence="3" id="KW-0633">Potassium transport</keyword>
<evidence type="ECO:0000313" key="14">
    <source>
        <dbReference type="EMBL" id="SPC74328.1"/>
    </source>
</evidence>
<dbReference type="InterPro" id="IPR057291">
    <property type="entry name" value="CHX17_2nd"/>
</dbReference>
<dbReference type="InterPro" id="IPR006153">
    <property type="entry name" value="Cation/H_exchanger_TM"/>
</dbReference>
<evidence type="ECO:0000259" key="13">
    <source>
        <dbReference type="Pfam" id="PF23259"/>
    </source>
</evidence>
<comment type="similarity">
    <text evidence="9">Belongs to the monovalent cation:proton antiporter 2 (CPA2) transporter (TC 2.A.37) family. CHX (TC 2.A.37.4) subfamily.</text>
</comment>
<gene>
    <name evidence="14" type="ORF">FSB_LOCUS2210</name>
</gene>
<dbReference type="InterPro" id="IPR038770">
    <property type="entry name" value="Na+/solute_symporter_sf"/>
</dbReference>
<dbReference type="Pfam" id="PF23259">
    <property type="entry name" value="CHX17_C"/>
    <property type="match status" value="1"/>
</dbReference>
<feature type="transmembrane region" description="Helical" evidence="10">
    <location>
        <begin position="105"/>
        <end position="126"/>
    </location>
</feature>
<feature type="transmembrane region" description="Helical" evidence="10">
    <location>
        <begin position="241"/>
        <end position="261"/>
    </location>
</feature>
<dbReference type="PANTHER" id="PTHR32468">
    <property type="entry name" value="CATION/H + ANTIPORTER"/>
    <property type="match status" value="1"/>
</dbReference>
<dbReference type="GO" id="GO:0016020">
    <property type="term" value="C:membrane"/>
    <property type="evidence" value="ECO:0007669"/>
    <property type="project" value="UniProtKB-SubCell"/>
</dbReference>
<dbReference type="GO" id="GO:0012505">
    <property type="term" value="C:endomembrane system"/>
    <property type="evidence" value="ECO:0007669"/>
    <property type="project" value="TreeGrafter"/>
</dbReference>
<evidence type="ECO:0000256" key="4">
    <source>
        <dbReference type="ARBA" id="ARBA00022692"/>
    </source>
</evidence>
<evidence type="ECO:0000256" key="3">
    <source>
        <dbReference type="ARBA" id="ARBA00022538"/>
    </source>
</evidence>
<evidence type="ECO:0000259" key="12">
    <source>
        <dbReference type="Pfam" id="PF23256"/>
    </source>
</evidence>